<accession>A0ABU8HBD6</accession>
<feature type="transmembrane region" description="Helical" evidence="1">
    <location>
        <begin position="271"/>
        <end position="294"/>
    </location>
</feature>
<name>A0ABU8HBD6_9BACI</name>
<evidence type="ECO:0000313" key="3">
    <source>
        <dbReference type="EMBL" id="MEI5906493.1"/>
    </source>
</evidence>
<feature type="transmembrane region" description="Helical" evidence="1">
    <location>
        <begin position="315"/>
        <end position="334"/>
    </location>
</feature>
<comment type="caution">
    <text evidence="3">The sequence shown here is derived from an EMBL/GenBank/DDBJ whole genome shotgun (WGS) entry which is preliminary data.</text>
</comment>
<keyword evidence="1" id="KW-1133">Transmembrane helix</keyword>
<sequence length="394" mass="44885">MRPIEETARIDSLDMIRGISLLGIFLINMMSFHSPFMYYNPYQWWSESGESSLYMFLDIFVQASFYPLFAMVFGYGLVIQRERSLERGVSFLPLGFRRLCVLLGFGIIHAFLIWSGDILINYALFGMILLVMLRWSGKILLILGIVLFFIPQLLISGLFLLSYFVEPNQMLYFTDMKAVENAVTAYSTGSFMDIFSQRYKDWFLVNGPMNLPFLLLSILPMMMIGAGASKLNMLQRARAMKRVWVAILIVTLTIGIGIKALPFLIEANYSFAIIQDLLGGPFLSVAYAAIIVLLSMNNVMNKILRPFAKAGKMSLTIYLSQSIIGTFIFYSYGLGLYGEVTLITGAWLVVGIFLIQVILAEIWLSRFQYGPMEKLWRTLTYGSTKRRLNNEQTK</sequence>
<evidence type="ECO:0000256" key="1">
    <source>
        <dbReference type="SAM" id="Phobius"/>
    </source>
</evidence>
<dbReference type="EMBL" id="JBBAXC010000003">
    <property type="protein sequence ID" value="MEI5906493.1"/>
    <property type="molecule type" value="Genomic_DNA"/>
</dbReference>
<feature type="transmembrane region" description="Helical" evidence="1">
    <location>
        <begin position="59"/>
        <end position="79"/>
    </location>
</feature>
<reference evidence="3 4" key="1">
    <citation type="journal article" date="2018" name="J. Microbiol.">
        <title>Bacillus spongiae sp. nov., isolated from sponge of Jeju Island.</title>
        <authorList>
            <person name="Lee G.E."/>
            <person name="Im W.T."/>
            <person name="Park J.S."/>
        </authorList>
    </citation>
    <scope>NUCLEOTIDE SEQUENCE [LARGE SCALE GENOMIC DNA]</scope>
    <source>
        <strain evidence="3 4">135PIL107-10</strain>
    </source>
</reference>
<protein>
    <submittedName>
        <fullName evidence="3">DUF418 domain-containing protein</fullName>
    </submittedName>
</protein>
<proteinExistence type="predicted"/>
<dbReference type="RefSeq" id="WP_336586016.1">
    <property type="nucleotide sequence ID" value="NZ_JBBAXC010000003.1"/>
</dbReference>
<feature type="transmembrane region" description="Helical" evidence="1">
    <location>
        <begin position="118"/>
        <end position="135"/>
    </location>
</feature>
<feature type="transmembrane region" description="Helical" evidence="1">
    <location>
        <begin position="91"/>
        <end position="112"/>
    </location>
</feature>
<dbReference type="PANTHER" id="PTHR30590:SF2">
    <property type="entry name" value="INNER MEMBRANE PROTEIN"/>
    <property type="match status" value="1"/>
</dbReference>
<keyword evidence="1" id="KW-0812">Transmembrane</keyword>
<dbReference type="Pfam" id="PF04235">
    <property type="entry name" value="DUF418"/>
    <property type="match status" value="1"/>
</dbReference>
<dbReference type="InterPro" id="IPR052529">
    <property type="entry name" value="Bact_Transport_Assoc"/>
</dbReference>
<dbReference type="InterPro" id="IPR007349">
    <property type="entry name" value="DUF418"/>
</dbReference>
<feature type="transmembrane region" description="Helical" evidence="1">
    <location>
        <begin position="243"/>
        <end position="265"/>
    </location>
</feature>
<evidence type="ECO:0000313" key="4">
    <source>
        <dbReference type="Proteomes" id="UP001312865"/>
    </source>
</evidence>
<dbReference type="Proteomes" id="UP001312865">
    <property type="component" value="Unassembled WGS sequence"/>
</dbReference>
<feature type="domain" description="DUF418" evidence="2">
    <location>
        <begin position="230"/>
        <end position="382"/>
    </location>
</feature>
<dbReference type="PANTHER" id="PTHR30590">
    <property type="entry name" value="INNER MEMBRANE PROTEIN"/>
    <property type="match status" value="1"/>
</dbReference>
<feature type="transmembrane region" description="Helical" evidence="1">
    <location>
        <begin position="340"/>
        <end position="364"/>
    </location>
</feature>
<keyword evidence="1" id="KW-0472">Membrane</keyword>
<keyword evidence="4" id="KW-1185">Reference proteome</keyword>
<gene>
    <name evidence="3" type="ORF">WAK64_05415</name>
</gene>
<feature type="transmembrane region" description="Helical" evidence="1">
    <location>
        <begin position="21"/>
        <end position="39"/>
    </location>
</feature>
<evidence type="ECO:0000259" key="2">
    <source>
        <dbReference type="Pfam" id="PF04235"/>
    </source>
</evidence>
<feature type="transmembrane region" description="Helical" evidence="1">
    <location>
        <begin position="211"/>
        <end position="231"/>
    </location>
</feature>
<organism evidence="3 4">
    <name type="scientific">Bacillus spongiae</name>
    <dbReference type="NCBI Taxonomy" id="2683610"/>
    <lineage>
        <taxon>Bacteria</taxon>
        <taxon>Bacillati</taxon>
        <taxon>Bacillota</taxon>
        <taxon>Bacilli</taxon>
        <taxon>Bacillales</taxon>
        <taxon>Bacillaceae</taxon>
        <taxon>Bacillus</taxon>
    </lineage>
</organism>
<feature type="transmembrane region" description="Helical" evidence="1">
    <location>
        <begin position="140"/>
        <end position="165"/>
    </location>
</feature>